<dbReference type="GO" id="GO:0016779">
    <property type="term" value="F:nucleotidyltransferase activity"/>
    <property type="evidence" value="ECO:0007669"/>
    <property type="project" value="UniProtKB-KW"/>
</dbReference>
<evidence type="ECO:0000256" key="3">
    <source>
        <dbReference type="ARBA" id="ARBA00022679"/>
    </source>
</evidence>
<keyword evidence="3 6" id="KW-0808">Transferase</keyword>
<dbReference type="InterPro" id="IPR004170">
    <property type="entry name" value="WWE_dom"/>
</dbReference>
<dbReference type="GO" id="GO:0106274">
    <property type="term" value="F:NAD+-protein-arginine ADP-ribosyltransferase activity"/>
    <property type="evidence" value="ECO:0007669"/>
    <property type="project" value="UniProtKB-EC"/>
</dbReference>
<comment type="caution">
    <text evidence="8">The sequence shown here is derived from an EMBL/GenBank/DDBJ whole genome shotgun (WGS) entry which is preliminary data.</text>
</comment>
<evidence type="ECO:0000256" key="6">
    <source>
        <dbReference type="RuleBase" id="RU361228"/>
    </source>
</evidence>
<feature type="domain" description="WWE" evidence="7">
    <location>
        <begin position="1"/>
        <end position="76"/>
    </location>
</feature>
<reference evidence="8" key="1">
    <citation type="submission" date="2021-02" db="EMBL/GenBank/DDBJ databases">
        <authorList>
            <person name="Nowell W R."/>
        </authorList>
    </citation>
    <scope>NUCLEOTIDE SEQUENCE</scope>
</reference>
<name>A0A815CIN4_9BILA</name>
<evidence type="ECO:0000313" key="10">
    <source>
        <dbReference type="Proteomes" id="UP000663829"/>
    </source>
</evidence>
<keyword evidence="2 6" id="KW-0328">Glycosyltransferase</keyword>
<dbReference type="SUPFAM" id="SSF56399">
    <property type="entry name" value="ADP-ribosylation"/>
    <property type="match status" value="1"/>
</dbReference>
<comment type="catalytic activity">
    <reaction evidence="5 6">
        <text>L-arginyl-[protein] + NAD(+) = N(omega)-(ADP-D-ribosyl)-L-arginyl-[protein] + nicotinamide + H(+)</text>
        <dbReference type="Rhea" id="RHEA:19149"/>
        <dbReference type="Rhea" id="RHEA-COMP:10532"/>
        <dbReference type="Rhea" id="RHEA-COMP:15087"/>
        <dbReference type="ChEBI" id="CHEBI:15378"/>
        <dbReference type="ChEBI" id="CHEBI:17154"/>
        <dbReference type="ChEBI" id="CHEBI:29965"/>
        <dbReference type="ChEBI" id="CHEBI:57540"/>
        <dbReference type="ChEBI" id="CHEBI:142554"/>
        <dbReference type="EC" id="2.4.2.31"/>
    </reaction>
</comment>
<keyword evidence="6" id="KW-0520">NAD</keyword>
<evidence type="ECO:0000259" key="7">
    <source>
        <dbReference type="PROSITE" id="PS50918"/>
    </source>
</evidence>
<sequence>MKNSIWYWKSNQYPWSNGELHEKEEWKPYSDIENQIIEEAFVNNESEVELDNYMINLQQKIQLNKNDKTKQRQIKRSLNNNCTIQCLRDERFSVPHQLCEPFKEYIGYSKFFHEWNNKYVNESGGDLFESAAQGIVIEGGKVGKKVEAQWIAKQLVALKECHVKKVTEGLISLYTLETFLYKLINKTLRDEDLDKLDTLGPFCALLAYYLMYLSLQHDPNLVYHGLVYRGVTLDRGQIEQYERALGTIKKWTSFNSASKNRSLAQIYGNTLIIIQIQRPYSVYATEIASYSYFPIEEEVLILPGVRFLIEQVECINGKYNIHLIIQ</sequence>
<protein>
    <recommendedName>
        <fullName evidence="6">NAD(P)(+)--arginine ADP-ribosyltransferase</fullName>
        <ecNumber evidence="6">2.4.2.31</ecNumber>
    </recommendedName>
    <alternativeName>
        <fullName evidence="6">Mono(ADP-ribosyl)transferase</fullName>
    </alternativeName>
</protein>
<evidence type="ECO:0000313" key="9">
    <source>
        <dbReference type="EMBL" id="CAF4080936.1"/>
    </source>
</evidence>
<dbReference type="EMBL" id="CAJOBC010028986">
    <property type="protein sequence ID" value="CAF4080936.1"/>
    <property type="molecule type" value="Genomic_DNA"/>
</dbReference>
<comment type="similarity">
    <text evidence="1 6">Belongs to the Arg-specific ADP-ribosyltransferase family.</text>
</comment>
<proteinExistence type="inferred from homology"/>
<keyword evidence="10" id="KW-1185">Reference proteome</keyword>
<keyword evidence="6" id="KW-0521">NADP</keyword>
<evidence type="ECO:0000313" key="8">
    <source>
        <dbReference type="EMBL" id="CAF1283359.1"/>
    </source>
</evidence>
<dbReference type="PROSITE" id="PS50918">
    <property type="entry name" value="WWE"/>
    <property type="match status" value="1"/>
</dbReference>
<evidence type="ECO:0000256" key="1">
    <source>
        <dbReference type="ARBA" id="ARBA00009558"/>
    </source>
</evidence>
<dbReference type="Proteomes" id="UP000681722">
    <property type="component" value="Unassembled WGS sequence"/>
</dbReference>
<dbReference type="Gene3D" id="3.30.720.50">
    <property type="match status" value="1"/>
</dbReference>
<gene>
    <name evidence="8" type="ORF">GPM918_LOCUS27666</name>
    <name evidence="9" type="ORF">SRO942_LOCUS28032</name>
</gene>
<organism evidence="8 10">
    <name type="scientific">Didymodactylos carnosus</name>
    <dbReference type="NCBI Taxonomy" id="1234261"/>
    <lineage>
        <taxon>Eukaryota</taxon>
        <taxon>Metazoa</taxon>
        <taxon>Spiralia</taxon>
        <taxon>Gnathifera</taxon>
        <taxon>Rotifera</taxon>
        <taxon>Eurotatoria</taxon>
        <taxon>Bdelloidea</taxon>
        <taxon>Philodinida</taxon>
        <taxon>Philodinidae</taxon>
        <taxon>Didymodactylos</taxon>
    </lineage>
</organism>
<evidence type="ECO:0000256" key="4">
    <source>
        <dbReference type="ARBA" id="ARBA00022695"/>
    </source>
</evidence>
<dbReference type="EMBL" id="CAJNOQ010011711">
    <property type="protein sequence ID" value="CAF1283359.1"/>
    <property type="molecule type" value="Genomic_DNA"/>
</dbReference>
<dbReference type="Pfam" id="PF01129">
    <property type="entry name" value="ART"/>
    <property type="match status" value="1"/>
</dbReference>
<dbReference type="PROSITE" id="PS51996">
    <property type="entry name" value="TR_MART"/>
    <property type="match status" value="1"/>
</dbReference>
<evidence type="ECO:0000256" key="2">
    <source>
        <dbReference type="ARBA" id="ARBA00022676"/>
    </source>
</evidence>
<dbReference type="OrthoDB" id="423533at2759"/>
<keyword evidence="4" id="KW-0548">Nucleotidyltransferase</keyword>
<dbReference type="InterPro" id="IPR037197">
    <property type="entry name" value="WWE_dom_sf"/>
</dbReference>
<dbReference type="Gene3D" id="3.90.176.10">
    <property type="entry name" value="Toxin ADP-ribosyltransferase, Chain A, domain 1"/>
    <property type="match status" value="1"/>
</dbReference>
<dbReference type="Pfam" id="PF02825">
    <property type="entry name" value="WWE"/>
    <property type="match status" value="1"/>
</dbReference>
<dbReference type="SUPFAM" id="SSF117839">
    <property type="entry name" value="WWE domain"/>
    <property type="match status" value="1"/>
</dbReference>
<dbReference type="InterPro" id="IPR000768">
    <property type="entry name" value="ART"/>
</dbReference>
<accession>A0A815CIN4</accession>
<dbReference type="Proteomes" id="UP000663829">
    <property type="component" value="Unassembled WGS sequence"/>
</dbReference>
<dbReference type="EC" id="2.4.2.31" evidence="6"/>
<evidence type="ECO:0000256" key="5">
    <source>
        <dbReference type="ARBA" id="ARBA00047597"/>
    </source>
</evidence>
<dbReference type="AlphaFoldDB" id="A0A815CIN4"/>